<accession>A0A842JFX6</accession>
<evidence type="ECO:0000313" key="2">
    <source>
        <dbReference type="EMBL" id="MBC2889391.1"/>
    </source>
</evidence>
<organism evidence="2 3">
    <name type="scientific">Gordonibacter massiliensis</name>
    <name type="common">ex Traore et al. 2017</name>
    <dbReference type="NCBI Taxonomy" id="1841863"/>
    <lineage>
        <taxon>Bacteria</taxon>
        <taxon>Bacillati</taxon>
        <taxon>Actinomycetota</taxon>
        <taxon>Coriobacteriia</taxon>
        <taxon>Eggerthellales</taxon>
        <taxon>Eggerthellaceae</taxon>
        <taxon>Gordonibacter</taxon>
    </lineage>
</organism>
<gene>
    <name evidence="2" type="ORF">H7313_08555</name>
</gene>
<evidence type="ECO:0000259" key="1">
    <source>
        <dbReference type="PROSITE" id="PS50943"/>
    </source>
</evidence>
<dbReference type="Pfam" id="PF15731">
    <property type="entry name" value="MqsA_antitoxin"/>
    <property type="match status" value="1"/>
</dbReference>
<dbReference type="EMBL" id="JACMSE010000005">
    <property type="protein sequence ID" value="MBC2889391.1"/>
    <property type="molecule type" value="Genomic_DNA"/>
</dbReference>
<dbReference type="AlphaFoldDB" id="A0A842JFX6"/>
<dbReference type="NCBIfam" id="TIGR03830">
    <property type="entry name" value="CxxCG_CxxCG_HTH"/>
    <property type="match status" value="1"/>
</dbReference>
<dbReference type="Gene3D" id="3.10.20.860">
    <property type="match status" value="1"/>
</dbReference>
<proteinExistence type="predicted"/>
<dbReference type="InterPro" id="IPR032758">
    <property type="entry name" value="MqsA/HigA-2"/>
</dbReference>
<protein>
    <submittedName>
        <fullName evidence="2">Type II toxin-antitoxin system MqsA family antitoxin</fullName>
    </submittedName>
</protein>
<dbReference type="RefSeq" id="WP_185905228.1">
    <property type="nucleotide sequence ID" value="NZ_JACMSE010000005.1"/>
</dbReference>
<dbReference type="SUPFAM" id="SSF47413">
    <property type="entry name" value="lambda repressor-like DNA-binding domains"/>
    <property type="match status" value="1"/>
</dbReference>
<dbReference type="Gene3D" id="1.10.260.40">
    <property type="entry name" value="lambda repressor-like DNA-binding domains"/>
    <property type="match status" value="1"/>
</dbReference>
<dbReference type="CDD" id="cd00093">
    <property type="entry name" value="HTH_XRE"/>
    <property type="match status" value="1"/>
</dbReference>
<dbReference type="InterPro" id="IPR022453">
    <property type="entry name" value="Znf_MqsA-type"/>
</dbReference>
<sequence length="139" mass="15474">MVGKLARCVECGAKVNWITGPVEWDVKGERIAVDKVEHGICSVCGETYFSEGVSSDVQRRAVDAYKSAHGLLSGAEIRLLRQRLGLSQARFEQLIGAGPKTVVRWENGTVFQNRTVDTLMRVLRDYPQVAQDLLRRVDA</sequence>
<name>A0A842JFX6_9ACTN</name>
<reference evidence="2 3" key="1">
    <citation type="submission" date="2020-08" db="EMBL/GenBank/DDBJ databases">
        <authorList>
            <person name="Liu C."/>
            <person name="Sun Q."/>
        </authorList>
    </citation>
    <scope>NUCLEOTIDE SEQUENCE [LARGE SCALE GENOMIC DNA]</scope>
    <source>
        <strain evidence="2 3">N22</strain>
    </source>
</reference>
<dbReference type="NCBIfam" id="TIGR03831">
    <property type="entry name" value="YgiT_finger"/>
    <property type="match status" value="1"/>
</dbReference>
<dbReference type="PROSITE" id="PS50943">
    <property type="entry name" value="HTH_CROC1"/>
    <property type="match status" value="1"/>
</dbReference>
<keyword evidence="3" id="KW-1185">Reference proteome</keyword>
<dbReference type="Proteomes" id="UP000587396">
    <property type="component" value="Unassembled WGS sequence"/>
</dbReference>
<dbReference type="InterPro" id="IPR001387">
    <property type="entry name" value="Cro/C1-type_HTH"/>
</dbReference>
<comment type="caution">
    <text evidence="2">The sequence shown here is derived from an EMBL/GenBank/DDBJ whole genome shotgun (WGS) entry which is preliminary data.</text>
</comment>
<feature type="domain" description="HTH cro/C1-type" evidence="1">
    <location>
        <begin position="77"/>
        <end position="108"/>
    </location>
</feature>
<dbReference type="GO" id="GO:0003677">
    <property type="term" value="F:DNA binding"/>
    <property type="evidence" value="ECO:0007669"/>
    <property type="project" value="InterPro"/>
</dbReference>
<evidence type="ECO:0000313" key="3">
    <source>
        <dbReference type="Proteomes" id="UP000587396"/>
    </source>
</evidence>
<dbReference type="InterPro" id="IPR022452">
    <property type="entry name" value="MqsA"/>
</dbReference>
<dbReference type="InterPro" id="IPR010982">
    <property type="entry name" value="Lambda_DNA-bd_dom_sf"/>
</dbReference>
<dbReference type="SMART" id="SM00530">
    <property type="entry name" value="HTH_XRE"/>
    <property type="match status" value="1"/>
</dbReference>